<protein>
    <submittedName>
        <fullName evidence="2">Methyltransferase domain-containing protein</fullName>
    </submittedName>
</protein>
<dbReference type="Gene3D" id="3.40.50.150">
    <property type="entry name" value="Vaccinia Virus protein VP39"/>
    <property type="match status" value="1"/>
</dbReference>
<proteinExistence type="predicted"/>
<dbReference type="InterPro" id="IPR029063">
    <property type="entry name" value="SAM-dependent_MTases_sf"/>
</dbReference>
<dbReference type="Proteomes" id="UP000182544">
    <property type="component" value="Unassembled WGS sequence"/>
</dbReference>
<dbReference type="GO" id="GO:0032259">
    <property type="term" value="P:methylation"/>
    <property type="evidence" value="ECO:0007669"/>
    <property type="project" value="UniProtKB-KW"/>
</dbReference>
<dbReference type="GO" id="GO:0008757">
    <property type="term" value="F:S-adenosylmethionine-dependent methyltransferase activity"/>
    <property type="evidence" value="ECO:0007669"/>
    <property type="project" value="InterPro"/>
</dbReference>
<feature type="domain" description="Methyltransferase type 11" evidence="1">
    <location>
        <begin position="62"/>
        <end position="108"/>
    </location>
</feature>
<gene>
    <name evidence="2" type="ORF">SAMN05428642_1021105</name>
</gene>
<reference evidence="2 3" key="1">
    <citation type="submission" date="2016-10" db="EMBL/GenBank/DDBJ databases">
        <authorList>
            <person name="de Groot N.N."/>
        </authorList>
    </citation>
    <scope>NUCLEOTIDE SEQUENCE [LARGE SCALE GENOMIC DNA]</scope>
    <source>
        <strain evidence="2 3">DSM 18180</strain>
    </source>
</reference>
<keyword evidence="2" id="KW-0489">Methyltransferase</keyword>
<organism evidence="2 3">
    <name type="scientific">Flaviramulus basaltis</name>
    <dbReference type="NCBI Taxonomy" id="369401"/>
    <lineage>
        <taxon>Bacteria</taxon>
        <taxon>Pseudomonadati</taxon>
        <taxon>Bacteroidota</taxon>
        <taxon>Flavobacteriia</taxon>
        <taxon>Flavobacteriales</taxon>
        <taxon>Flavobacteriaceae</taxon>
        <taxon>Flaviramulus</taxon>
    </lineage>
</organism>
<sequence>MGIELQISIKRKKKNLSINKLLNVVENAKLNFGPGPNWIKPSSEWINIDVDPDRADIVINFRDFKHLPLRDDSIECVYGSHVFEHISIFKTPIVFKEVFRVLKKNGVFRLVLPDVEKSINEYINSNEDFLLFKRRKDRALLNYKKKYTLFECLKEDFLSPNGQIDLLGKDSLAHQNAWDFQSIKLDLVRAGFDIDKIKRMGFKATQTNHFSFEGAYESEANEDYRSLYIEAIK</sequence>
<dbReference type="InterPro" id="IPR013216">
    <property type="entry name" value="Methyltransf_11"/>
</dbReference>
<keyword evidence="2" id="KW-0808">Transferase</keyword>
<dbReference type="Pfam" id="PF08241">
    <property type="entry name" value="Methyltransf_11"/>
    <property type="match status" value="1"/>
</dbReference>
<dbReference type="STRING" id="369401.SAMN05428642_1021105"/>
<evidence type="ECO:0000313" key="2">
    <source>
        <dbReference type="EMBL" id="SFZ92970.1"/>
    </source>
</evidence>
<dbReference type="AlphaFoldDB" id="A0A1K2IL07"/>
<accession>A0A1K2IL07</accession>
<evidence type="ECO:0000313" key="3">
    <source>
        <dbReference type="Proteomes" id="UP000182544"/>
    </source>
</evidence>
<dbReference type="EMBL" id="FPKV01000002">
    <property type="protein sequence ID" value="SFZ92970.1"/>
    <property type="molecule type" value="Genomic_DNA"/>
</dbReference>
<keyword evidence="3" id="KW-1185">Reference proteome</keyword>
<dbReference type="SUPFAM" id="SSF53335">
    <property type="entry name" value="S-adenosyl-L-methionine-dependent methyltransferases"/>
    <property type="match status" value="1"/>
</dbReference>
<name>A0A1K2IL07_9FLAO</name>
<evidence type="ECO:0000259" key="1">
    <source>
        <dbReference type="Pfam" id="PF08241"/>
    </source>
</evidence>